<evidence type="ECO:0000256" key="14">
    <source>
        <dbReference type="ARBA" id="ARBA00035305"/>
    </source>
</evidence>
<gene>
    <name evidence="19" type="ORF">GCM10011575_26610</name>
</gene>
<dbReference type="FunFam" id="1.10.287.130:FF:000010">
    <property type="entry name" value="Two-component sensor histidine kinase"/>
    <property type="match status" value="1"/>
</dbReference>
<dbReference type="SMART" id="SM00388">
    <property type="entry name" value="HisKA"/>
    <property type="match status" value="1"/>
</dbReference>
<dbReference type="InterPro" id="IPR003594">
    <property type="entry name" value="HATPase_dom"/>
</dbReference>
<keyword evidence="13 16" id="KW-0472">Membrane</keyword>
<dbReference type="PANTHER" id="PTHR45528:SF1">
    <property type="entry name" value="SENSOR HISTIDINE KINASE CPXA"/>
    <property type="match status" value="1"/>
</dbReference>
<sequence length="580" mass="63444">MTDGPDVTDHLELLIDPLQPRHRWWRLPVDAWQRSLPLRVVSTTFVASVIVMVLGGILLMQQAAIGVLNAKDQAANGQANFAVRTAQAQLDALNIDSDTNINDTLAGILTDISDKSGSTGGYYVIVESQLGTQKSSNDISETSVPQNLRQWVQARPNDTRLWKAPTEVRTLSGQNVPGEAFGTTLQVPGTEGYQVYVIFPMEQEAETLRSLQQAVVITGAVLIFLLTFIAGLVARQVVSPIRAARRAAERLASGNLEDRMTVRGKDDLARLALSMNYMASELQKQITQLEELSRVQQRFVTDVSHELRTPLTTVRMAAEMLYEAREDFDPVAARSAELLQVELDRFESLLTDLLEISRFDAGAAVLAPAQTDINDLVDRVLGGTASLAASSNTEIRVHSPGEITAEIDSRRIERVLRNLVVNAIEHGESRPIDILLASDEDAVAIAVRDHGVGFEAAQAKQVFHRFWRADPSRERRIGGTGLGLSISMEDTRLHGGWLNAWGRPGRGAQFRVTLPRRAGAILQQSPLPLVPRDLISPLPLPPADEQPGLPPAPPEQGSQLHDHDHDLAGSAIGNEAEDLR</sequence>
<dbReference type="SUPFAM" id="SSF55874">
    <property type="entry name" value="ATPase domain of HSP90 chaperone/DNA topoisomerase II/histidine kinase"/>
    <property type="match status" value="1"/>
</dbReference>
<evidence type="ECO:0000256" key="11">
    <source>
        <dbReference type="ARBA" id="ARBA00022989"/>
    </source>
</evidence>
<evidence type="ECO:0000313" key="20">
    <source>
        <dbReference type="Proteomes" id="UP000613840"/>
    </source>
</evidence>
<evidence type="ECO:0000256" key="12">
    <source>
        <dbReference type="ARBA" id="ARBA00023012"/>
    </source>
</evidence>
<keyword evidence="12" id="KW-0902">Two-component regulatory system</keyword>
<dbReference type="CDD" id="cd00075">
    <property type="entry name" value="HATPase"/>
    <property type="match status" value="1"/>
</dbReference>
<keyword evidence="7 16" id="KW-0812">Transmembrane</keyword>
<dbReference type="SMART" id="SM00304">
    <property type="entry name" value="HAMP"/>
    <property type="match status" value="1"/>
</dbReference>
<dbReference type="PANTHER" id="PTHR45528">
    <property type="entry name" value="SENSOR HISTIDINE KINASE CPXA"/>
    <property type="match status" value="1"/>
</dbReference>
<dbReference type="Pfam" id="PF02518">
    <property type="entry name" value="HATPase_c"/>
    <property type="match status" value="1"/>
</dbReference>
<keyword evidence="5" id="KW-0597">Phosphoprotein</keyword>
<keyword evidence="8" id="KW-0547">Nucleotide-binding</keyword>
<feature type="domain" description="HAMP" evidence="18">
    <location>
        <begin position="235"/>
        <end position="287"/>
    </location>
</feature>
<protein>
    <recommendedName>
        <fullName evidence="14">Sensor histidine kinase MtrB</fullName>
        <ecNumber evidence="3">2.7.13.3</ecNumber>
    </recommendedName>
</protein>
<dbReference type="Gene3D" id="1.10.287.130">
    <property type="match status" value="1"/>
</dbReference>
<dbReference type="SUPFAM" id="SSF158472">
    <property type="entry name" value="HAMP domain-like"/>
    <property type="match status" value="1"/>
</dbReference>
<dbReference type="SUPFAM" id="SSF47384">
    <property type="entry name" value="Homodimeric domain of signal transducing histidine kinase"/>
    <property type="match status" value="1"/>
</dbReference>
<dbReference type="PROSITE" id="PS50885">
    <property type="entry name" value="HAMP"/>
    <property type="match status" value="1"/>
</dbReference>
<evidence type="ECO:0000256" key="4">
    <source>
        <dbReference type="ARBA" id="ARBA00022475"/>
    </source>
</evidence>
<keyword evidence="6" id="KW-0808">Transferase</keyword>
<dbReference type="InterPro" id="IPR036097">
    <property type="entry name" value="HisK_dim/P_sf"/>
</dbReference>
<dbReference type="InterPro" id="IPR005467">
    <property type="entry name" value="His_kinase_dom"/>
</dbReference>
<keyword evidence="9 19" id="KW-0418">Kinase</keyword>
<evidence type="ECO:0000256" key="16">
    <source>
        <dbReference type="SAM" id="Phobius"/>
    </source>
</evidence>
<dbReference type="InterPro" id="IPR003660">
    <property type="entry name" value="HAMP_dom"/>
</dbReference>
<keyword evidence="20" id="KW-1185">Reference proteome</keyword>
<reference evidence="19" key="1">
    <citation type="journal article" date="2014" name="Int. J. Syst. Evol. Microbiol.">
        <title>Complete genome sequence of Corynebacterium casei LMG S-19264T (=DSM 44701T), isolated from a smear-ripened cheese.</title>
        <authorList>
            <consortium name="US DOE Joint Genome Institute (JGI-PGF)"/>
            <person name="Walter F."/>
            <person name="Albersmeier A."/>
            <person name="Kalinowski J."/>
            <person name="Ruckert C."/>
        </authorList>
    </citation>
    <scope>NUCLEOTIDE SEQUENCE</scope>
    <source>
        <strain evidence="19">CGMCC 4.7306</strain>
    </source>
</reference>
<dbReference type="InterPro" id="IPR047669">
    <property type="entry name" value="MtrAB_MtrB"/>
</dbReference>
<evidence type="ECO:0000256" key="3">
    <source>
        <dbReference type="ARBA" id="ARBA00012438"/>
    </source>
</evidence>
<evidence type="ECO:0000259" key="17">
    <source>
        <dbReference type="PROSITE" id="PS50109"/>
    </source>
</evidence>
<feature type="transmembrane region" description="Helical" evidence="16">
    <location>
        <begin position="214"/>
        <end position="234"/>
    </location>
</feature>
<evidence type="ECO:0000256" key="15">
    <source>
        <dbReference type="SAM" id="MobiDB-lite"/>
    </source>
</evidence>
<evidence type="ECO:0000313" key="19">
    <source>
        <dbReference type="EMBL" id="GGL66784.1"/>
    </source>
</evidence>
<dbReference type="PROSITE" id="PS50109">
    <property type="entry name" value="HIS_KIN"/>
    <property type="match status" value="1"/>
</dbReference>
<organism evidence="19 20">
    <name type="scientific">Microlunatus endophyticus</name>
    <dbReference type="NCBI Taxonomy" id="1716077"/>
    <lineage>
        <taxon>Bacteria</taxon>
        <taxon>Bacillati</taxon>
        <taxon>Actinomycetota</taxon>
        <taxon>Actinomycetes</taxon>
        <taxon>Propionibacteriales</taxon>
        <taxon>Propionibacteriaceae</taxon>
        <taxon>Microlunatus</taxon>
    </lineage>
</organism>
<keyword evidence="4" id="KW-1003">Cell membrane</keyword>
<evidence type="ECO:0000256" key="5">
    <source>
        <dbReference type="ARBA" id="ARBA00022553"/>
    </source>
</evidence>
<evidence type="ECO:0000256" key="1">
    <source>
        <dbReference type="ARBA" id="ARBA00000085"/>
    </source>
</evidence>
<dbReference type="GO" id="GO:0000155">
    <property type="term" value="F:phosphorelay sensor kinase activity"/>
    <property type="evidence" value="ECO:0007669"/>
    <property type="project" value="InterPro"/>
</dbReference>
<comment type="caution">
    <text evidence="19">The sequence shown here is derived from an EMBL/GenBank/DDBJ whole genome shotgun (WGS) entry which is preliminary data.</text>
</comment>
<dbReference type="EMBL" id="BMMZ01000006">
    <property type="protein sequence ID" value="GGL66784.1"/>
    <property type="molecule type" value="Genomic_DNA"/>
</dbReference>
<dbReference type="Pfam" id="PF00672">
    <property type="entry name" value="HAMP"/>
    <property type="match status" value="1"/>
</dbReference>
<dbReference type="CDD" id="cd00082">
    <property type="entry name" value="HisKA"/>
    <property type="match status" value="1"/>
</dbReference>
<dbReference type="InterPro" id="IPR036890">
    <property type="entry name" value="HATPase_C_sf"/>
</dbReference>
<evidence type="ECO:0000256" key="6">
    <source>
        <dbReference type="ARBA" id="ARBA00022679"/>
    </source>
</evidence>
<name>A0A917SA26_9ACTN</name>
<dbReference type="InterPro" id="IPR050398">
    <property type="entry name" value="HssS/ArlS-like"/>
</dbReference>
<dbReference type="Proteomes" id="UP000613840">
    <property type="component" value="Unassembled WGS sequence"/>
</dbReference>
<comment type="catalytic activity">
    <reaction evidence="1">
        <text>ATP + protein L-histidine = ADP + protein N-phospho-L-histidine.</text>
        <dbReference type="EC" id="2.7.13.3"/>
    </reaction>
</comment>
<evidence type="ECO:0000256" key="7">
    <source>
        <dbReference type="ARBA" id="ARBA00022692"/>
    </source>
</evidence>
<dbReference type="FunFam" id="3.30.565.10:FF:000013">
    <property type="entry name" value="Two-component sensor histidine kinase"/>
    <property type="match status" value="1"/>
</dbReference>
<dbReference type="Pfam" id="PF00512">
    <property type="entry name" value="HisKA"/>
    <property type="match status" value="1"/>
</dbReference>
<dbReference type="InterPro" id="IPR003661">
    <property type="entry name" value="HisK_dim/P_dom"/>
</dbReference>
<feature type="compositionally biased region" description="Pro residues" evidence="15">
    <location>
        <begin position="538"/>
        <end position="554"/>
    </location>
</feature>
<dbReference type="GO" id="GO:0005524">
    <property type="term" value="F:ATP binding"/>
    <property type="evidence" value="ECO:0007669"/>
    <property type="project" value="UniProtKB-KW"/>
</dbReference>
<dbReference type="InterPro" id="IPR004358">
    <property type="entry name" value="Sig_transdc_His_kin-like_C"/>
</dbReference>
<evidence type="ECO:0000256" key="13">
    <source>
        <dbReference type="ARBA" id="ARBA00023136"/>
    </source>
</evidence>
<reference evidence="19" key="2">
    <citation type="submission" date="2020-09" db="EMBL/GenBank/DDBJ databases">
        <authorList>
            <person name="Sun Q."/>
            <person name="Zhou Y."/>
        </authorList>
    </citation>
    <scope>NUCLEOTIDE SEQUENCE</scope>
    <source>
        <strain evidence="19">CGMCC 4.7306</strain>
    </source>
</reference>
<keyword evidence="10" id="KW-0067">ATP-binding</keyword>
<dbReference type="GO" id="GO:0005886">
    <property type="term" value="C:plasma membrane"/>
    <property type="evidence" value="ECO:0007669"/>
    <property type="project" value="UniProtKB-SubCell"/>
</dbReference>
<dbReference type="PRINTS" id="PR00344">
    <property type="entry name" value="BCTRLSENSOR"/>
</dbReference>
<accession>A0A917SA26</accession>
<dbReference type="AlphaFoldDB" id="A0A917SA26"/>
<evidence type="ECO:0000256" key="8">
    <source>
        <dbReference type="ARBA" id="ARBA00022741"/>
    </source>
</evidence>
<dbReference type="EC" id="2.7.13.3" evidence="3"/>
<keyword evidence="11 16" id="KW-1133">Transmembrane helix</keyword>
<dbReference type="NCBIfam" id="NF040691">
    <property type="entry name" value="MtrAB_MtrB"/>
    <property type="match status" value="1"/>
</dbReference>
<dbReference type="SMART" id="SM00387">
    <property type="entry name" value="HATPase_c"/>
    <property type="match status" value="1"/>
</dbReference>
<feature type="transmembrane region" description="Helical" evidence="16">
    <location>
        <begin position="36"/>
        <end position="59"/>
    </location>
</feature>
<dbReference type="Gene3D" id="6.10.340.10">
    <property type="match status" value="1"/>
</dbReference>
<feature type="domain" description="Histidine kinase" evidence="17">
    <location>
        <begin position="302"/>
        <end position="518"/>
    </location>
</feature>
<evidence type="ECO:0000256" key="10">
    <source>
        <dbReference type="ARBA" id="ARBA00022840"/>
    </source>
</evidence>
<evidence type="ECO:0000256" key="9">
    <source>
        <dbReference type="ARBA" id="ARBA00022777"/>
    </source>
</evidence>
<evidence type="ECO:0000256" key="2">
    <source>
        <dbReference type="ARBA" id="ARBA00004651"/>
    </source>
</evidence>
<dbReference type="CDD" id="cd06225">
    <property type="entry name" value="HAMP"/>
    <property type="match status" value="1"/>
</dbReference>
<proteinExistence type="predicted"/>
<feature type="region of interest" description="Disordered" evidence="15">
    <location>
        <begin position="533"/>
        <end position="580"/>
    </location>
</feature>
<evidence type="ECO:0000259" key="18">
    <source>
        <dbReference type="PROSITE" id="PS50885"/>
    </source>
</evidence>
<dbReference type="Gene3D" id="3.30.565.10">
    <property type="entry name" value="Histidine kinase-like ATPase, C-terminal domain"/>
    <property type="match status" value="1"/>
</dbReference>
<comment type="subcellular location">
    <subcellularLocation>
        <location evidence="2">Cell membrane</location>
        <topology evidence="2">Multi-pass membrane protein</topology>
    </subcellularLocation>
</comment>